<dbReference type="Pfam" id="PF09994">
    <property type="entry name" value="T6SS_Tle1-like_cat"/>
    <property type="match status" value="1"/>
</dbReference>
<feature type="domain" description="T6SS Phospholipase effector Tle1-like catalytic" evidence="1">
    <location>
        <begin position="3"/>
        <end position="260"/>
    </location>
</feature>
<dbReference type="PANTHER" id="PTHR33840">
    <property type="match status" value="1"/>
</dbReference>
<proteinExistence type="predicted"/>
<gene>
    <name evidence="2" type="ORF">SAMN05443244_2044</name>
</gene>
<accession>A0A1H4MV68</accession>
<organism evidence="2 3">
    <name type="scientific">Terriglobus roseus</name>
    <dbReference type="NCBI Taxonomy" id="392734"/>
    <lineage>
        <taxon>Bacteria</taxon>
        <taxon>Pseudomonadati</taxon>
        <taxon>Acidobacteriota</taxon>
        <taxon>Terriglobia</taxon>
        <taxon>Terriglobales</taxon>
        <taxon>Acidobacteriaceae</taxon>
        <taxon>Terriglobus</taxon>
    </lineage>
</organism>
<dbReference type="GO" id="GO:0016787">
    <property type="term" value="F:hydrolase activity"/>
    <property type="evidence" value="ECO:0007669"/>
    <property type="project" value="UniProtKB-KW"/>
</dbReference>
<dbReference type="RefSeq" id="WP_074653779.1">
    <property type="nucleotide sequence ID" value="NZ_FNSD01000001.1"/>
</dbReference>
<evidence type="ECO:0000313" key="2">
    <source>
        <dbReference type="EMBL" id="SEB86644.1"/>
    </source>
</evidence>
<sequence>MAKKIILCADGTWNAPAGVDDKSGGTNVWKLYCAIPDTPDQLKFYDSGVGTMGSPIDHITGGAMGQGLFEKVQDCYSYLSHVHDPGDRIYLFGFSRGAYTARSVGGMIAGFGVPTKNLSNATTPEIFAAYRERDPQKRAALKAKVTTDYGLQPVTIAMVGVWDTVGALGIPGAIFHFLNENEYGFLDTKLSDCVSKAYHAISIDERRSAFQPTLWTDPEGGFLKNSERVEQVWFTGVHCDVGGSYPEAQLADITLGWMMHKAIENGIELLPSANKYLEVDVPHHAGPAHDEWKLVPWGLAKHREIPAGSHLANSVYLRCNDPADPKYRPSNLTWDADSLKGYETTQVLPYKKPVWS</sequence>
<keyword evidence="2" id="KW-0378">Hydrolase</keyword>
<reference evidence="2 3" key="1">
    <citation type="submission" date="2016-10" db="EMBL/GenBank/DDBJ databases">
        <authorList>
            <person name="de Groot N.N."/>
        </authorList>
    </citation>
    <scope>NUCLEOTIDE SEQUENCE [LARGE SCALE GENOMIC DNA]</scope>
    <source>
        <strain evidence="2 3">AB35.6</strain>
    </source>
</reference>
<dbReference type="InterPro" id="IPR029058">
    <property type="entry name" value="AB_hydrolase_fold"/>
</dbReference>
<name>A0A1H4MV68_9BACT</name>
<dbReference type="PANTHER" id="PTHR33840:SF1">
    <property type="entry name" value="TLE1 PHOSPHOLIPASE DOMAIN-CONTAINING PROTEIN"/>
    <property type="match status" value="1"/>
</dbReference>
<dbReference type="Proteomes" id="UP000182409">
    <property type="component" value="Unassembled WGS sequence"/>
</dbReference>
<dbReference type="InterPro" id="IPR018712">
    <property type="entry name" value="Tle1-like_cat"/>
</dbReference>
<dbReference type="OrthoDB" id="4378831at2"/>
<dbReference type="SUPFAM" id="SSF53474">
    <property type="entry name" value="alpha/beta-Hydrolases"/>
    <property type="match status" value="1"/>
</dbReference>
<dbReference type="EMBL" id="FNSD01000001">
    <property type="protein sequence ID" value="SEB86644.1"/>
    <property type="molecule type" value="Genomic_DNA"/>
</dbReference>
<evidence type="ECO:0000259" key="1">
    <source>
        <dbReference type="Pfam" id="PF09994"/>
    </source>
</evidence>
<evidence type="ECO:0000313" key="3">
    <source>
        <dbReference type="Proteomes" id="UP000182409"/>
    </source>
</evidence>
<dbReference type="AlphaFoldDB" id="A0A1H4MV68"/>
<protein>
    <submittedName>
        <fullName evidence="2">Uncharacterized alpha/beta hydrolase domain</fullName>
    </submittedName>
</protein>